<keyword evidence="2" id="KW-1185">Reference proteome</keyword>
<dbReference type="SUPFAM" id="SSF54909">
    <property type="entry name" value="Dimeric alpha+beta barrel"/>
    <property type="match status" value="1"/>
</dbReference>
<dbReference type="Gene3D" id="3.30.70.100">
    <property type="match status" value="1"/>
</dbReference>
<dbReference type="InterPro" id="IPR011008">
    <property type="entry name" value="Dimeric_a/b-barrel"/>
</dbReference>
<protein>
    <submittedName>
        <fullName evidence="1">L-rhamnose mutarotase</fullName>
    </submittedName>
</protein>
<reference evidence="2" key="1">
    <citation type="submission" date="2016-10" db="EMBL/GenBank/DDBJ databases">
        <authorList>
            <person name="Varghese N."/>
            <person name="Submissions S."/>
        </authorList>
    </citation>
    <scope>NUCLEOTIDE SEQUENCE [LARGE SCALE GENOMIC DNA]</scope>
    <source>
        <strain evidence="2">DSM 18733</strain>
    </source>
</reference>
<dbReference type="Proteomes" id="UP000199421">
    <property type="component" value="Unassembled WGS sequence"/>
</dbReference>
<dbReference type="PANTHER" id="PTHR34389">
    <property type="entry name" value="L-RHAMNOSE MUTAROTASE"/>
    <property type="match status" value="1"/>
</dbReference>
<gene>
    <name evidence="1" type="ORF">SAMN05661044_01264</name>
</gene>
<sequence length="144" mass="16898">MRLYITGLITLFILCIFGCQQNQKAKEMRNNNIQRYGSVTGVKPEKLSYYKELHAAIWPDVAKKITECNIQNYSIYLKEIDGQFYLFSYFEYVGNNFSTDMQKMATDTATQRWWKETDPTQLPLPDAADKGEIWSPMEEVFHQD</sequence>
<dbReference type="AlphaFoldDB" id="A0A1H7K870"/>
<evidence type="ECO:0000313" key="2">
    <source>
        <dbReference type="Proteomes" id="UP000199421"/>
    </source>
</evidence>
<dbReference type="Pfam" id="PF05336">
    <property type="entry name" value="rhaM"/>
    <property type="match status" value="1"/>
</dbReference>
<name>A0A1H7K870_OLID1</name>
<dbReference type="InterPro" id="IPR008000">
    <property type="entry name" value="Rham/fucose_mutarotase"/>
</dbReference>
<dbReference type="GO" id="GO:0016857">
    <property type="term" value="F:racemase and epimerase activity, acting on carbohydrates and derivatives"/>
    <property type="evidence" value="ECO:0007669"/>
    <property type="project" value="InterPro"/>
</dbReference>
<evidence type="ECO:0000313" key="1">
    <source>
        <dbReference type="EMBL" id="SEK83019.1"/>
    </source>
</evidence>
<dbReference type="EMBL" id="FOAF01000001">
    <property type="protein sequence ID" value="SEK83019.1"/>
    <property type="molecule type" value="Genomic_DNA"/>
</dbReference>
<dbReference type="STRING" id="407022.SAMN05661044_01264"/>
<organism evidence="1 2">
    <name type="scientific">Olivibacter domesticus</name>
    <name type="common">Pseudosphingobacterium domesticum</name>
    <dbReference type="NCBI Taxonomy" id="407022"/>
    <lineage>
        <taxon>Bacteria</taxon>
        <taxon>Pseudomonadati</taxon>
        <taxon>Bacteroidota</taxon>
        <taxon>Sphingobacteriia</taxon>
        <taxon>Sphingobacteriales</taxon>
        <taxon>Sphingobacteriaceae</taxon>
        <taxon>Olivibacter</taxon>
    </lineage>
</organism>
<dbReference type="PANTHER" id="PTHR34389:SF2">
    <property type="entry name" value="L-RHAMNOSE MUTAROTASE"/>
    <property type="match status" value="1"/>
</dbReference>
<accession>A0A1H7K870</accession>
<proteinExistence type="predicted"/>